<organism evidence="1 2">
    <name type="scientific">Paraburkholderia phymatum (strain DSM 17167 / CIP 108236 / LMG 21445 / STM815)</name>
    <name type="common">Burkholderia phymatum</name>
    <dbReference type="NCBI Taxonomy" id="391038"/>
    <lineage>
        <taxon>Bacteria</taxon>
        <taxon>Pseudomonadati</taxon>
        <taxon>Pseudomonadota</taxon>
        <taxon>Betaproteobacteria</taxon>
        <taxon>Burkholderiales</taxon>
        <taxon>Burkholderiaceae</taxon>
        <taxon>Paraburkholderia</taxon>
    </lineage>
</organism>
<dbReference type="InterPro" id="IPR011006">
    <property type="entry name" value="CheY-like_superfamily"/>
</dbReference>
<dbReference type="Proteomes" id="UP000001192">
    <property type="component" value="Plasmid pBPHY01"/>
</dbReference>
<dbReference type="OrthoDB" id="9794397at2"/>
<protein>
    <recommendedName>
        <fullName evidence="3">Response regulator receiver protein</fullName>
    </recommendedName>
</protein>
<name>B2JWA0_PARP8</name>
<proteinExistence type="predicted"/>
<evidence type="ECO:0000313" key="1">
    <source>
        <dbReference type="EMBL" id="ACC75227.1"/>
    </source>
</evidence>
<dbReference type="AlphaFoldDB" id="B2JWA0"/>
<accession>B2JWA0</accession>
<dbReference type="KEGG" id="bph:Bphy_6176"/>
<keyword evidence="2" id="KW-1185">Reference proteome</keyword>
<dbReference type="HOGENOM" id="CLU_1851384_0_0_4"/>
<keyword evidence="1" id="KW-0614">Plasmid</keyword>
<geneLocation type="plasmid" evidence="1 2">
    <name>pBPHY01</name>
</geneLocation>
<gene>
    <name evidence="1" type="ordered locus">Bphy_6176</name>
</gene>
<evidence type="ECO:0008006" key="3">
    <source>
        <dbReference type="Google" id="ProtNLM"/>
    </source>
</evidence>
<dbReference type="EMBL" id="CP001045">
    <property type="protein sequence ID" value="ACC75227.1"/>
    <property type="molecule type" value="Genomic_DNA"/>
</dbReference>
<dbReference type="SUPFAM" id="SSF52172">
    <property type="entry name" value="CheY-like"/>
    <property type="match status" value="1"/>
</dbReference>
<reference evidence="2" key="1">
    <citation type="journal article" date="2014" name="Stand. Genomic Sci.">
        <title>Complete genome sequence of Burkholderia phymatum STM815(T), a broad host range and efficient nitrogen-fixing symbiont of Mimosa species.</title>
        <authorList>
            <person name="Moulin L."/>
            <person name="Klonowska A."/>
            <person name="Caroline B."/>
            <person name="Booth K."/>
            <person name="Vriezen J.A."/>
            <person name="Melkonian R."/>
            <person name="James E.K."/>
            <person name="Young J.P."/>
            <person name="Bena G."/>
            <person name="Hauser L."/>
            <person name="Land M."/>
            <person name="Kyrpides N."/>
            <person name="Bruce D."/>
            <person name="Chain P."/>
            <person name="Copeland A."/>
            <person name="Pitluck S."/>
            <person name="Woyke T."/>
            <person name="Lizotte-Waniewski M."/>
            <person name="Bristow J."/>
            <person name="Riley M."/>
        </authorList>
    </citation>
    <scope>NUCLEOTIDE SEQUENCE [LARGE SCALE GENOMIC DNA]</scope>
    <source>
        <strain evidence="2">DSM 17167 / CIP 108236 / LMG 21445 / STM815</strain>
        <plasmid evidence="2">Plasmid pBPHY01</plasmid>
    </source>
</reference>
<evidence type="ECO:0000313" key="2">
    <source>
        <dbReference type="Proteomes" id="UP000001192"/>
    </source>
</evidence>
<sequence length="138" mass="14572">MPGEQMAHMAPMRVAVIAESPLVRGSLQALVEGSPALGFAGSAADADALGDCLAHSAPDVVVTDAEPEAGDALKTAFDHAHAPPALVLLIDDMDSDWTLDALRGIAMAKRGTRIARAFRVLHERMLMSTGDWACLQRQ</sequence>
<dbReference type="RefSeq" id="WP_012405386.1">
    <property type="nucleotide sequence ID" value="NC_010625.1"/>
</dbReference>